<dbReference type="Gene3D" id="3.80.10.10">
    <property type="entry name" value="Ribonuclease Inhibitor"/>
    <property type="match status" value="1"/>
</dbReference>
<protein>
    <submittedName>
        <fullName evidence="1">Uncharacterized protein</fullName>
    </submittedName>
</protein>
<dbReference type="Proteomes" id="UP001209540">
    <property type="component" value="Unassembled WGS sequence"/>
</dbReference>
<dbReference type="SUPFAM" id="SSF52047">
    <property type="entry name" value="RNI-like"/>
    <property type="match status" value="1"/>
</dbReference>
<feature type="non-terminal residue" evidence="1">
    <location>
        <position position="1"/>
    </location>
</feature>
<dbReference type="AlphaFoldDB" id="A0AAD5JXH9"/>
<evidence type="ECO:0000313" key="2">
    <source>
        <dbReference type="Proteomes" id="UP001209540"/>
    </source>
</evidence>
<evidence type="ECO:0000313" key="1">
    <source>
        <dbReference type="EMBL" id="KAI9245385.1"/>
    </source>
</evidence>
<dbReference type="InterPro" id="IPR032675">
    <property type="entry name" value="LRR_dom_sf"/>
</dbReference>
<dbReference type="EMBL" id="JAIXMP010000052">
    <property type="protein sequence ID" value="KAI9245385.1"/>
    <property type="molecule type" value="Genomic_DNA"/>
</dbReference>
<accession>A0AAD5JXH9</accession>
<comment type="caution">
    <text evidence="1">The sequence shown here is derived from an EMBL/GenBank/DDBJ whole genome shotgun (WGS) entry which is preliminary data.</text>
</comment>
<reference evidence="1" key="1">
    <citation type="journal article" date="2022" name="IScience">
        <title>Evolution of zygomycete secretomes and the origins of terrestrial fungal ecologies.</title>
        <authorList>
            <person name="Chang Y."/>
            <person name="Wang Y."/>
            <person name="Mondo S."/>
            <person name="Ahrendt S."/>
            <person name="Andreopoulos W."/>
            <person name="Barry K."/>
            <person name="Beard J."/>
            <person name="Benny G.L."/>
            <person name="Blankenship S."/>
            <person name="Bonito G."/>
            <person name="Cuomo C."/>
            <person name="Desiro A."/>
            <person name="Gervers K.A."/>
            <person name="Hundley H."/>
            <person name="Kuo A."/>
            <person name="LaButti K."/>
            <person name="Lang B.F."/>
            <person name="Lipzen A."/>
            <person name="O'Donnell K."/>
            <person name="Pangilinan J."/>
            <person name="Reynolds N."/>
            <person name="Sandor L."/>
            <person name="Smith M.E."/>
            <person name="Tsang A."/>
            <person name="Grigoriev I.V."/>
            <person name="Stajich J.E."/>
            <person name="Spatafora J.W."/>
        </authorList>
    </citation>
    <scope>NUCLEOTIDE SEQUENCE</scope>
    <source>
        <strain evidence="1">RSA 2281</strain>
    </source>
</reference>
<sequence length="186" mass="21220">LVHYSKSIRHIQFRYCNLVSTTHNVNQFLSFPMKHIQRLSMVWTDFSDMAMSQLLSCLPDLTMIDLGPNHNRIRTANESALTALTQHCFHLHHLAVSLQHIEEETLCDVLLFYGHHLTLLSIRCVSPRTLDVVAQFCPRVLQLTLQAVHSTTTAGTVAMLQILQQCRHLQSLELSGWLIQDIPSIV</sequence>
<gene>
    <name evidence="1" type="ORF">BDA99DRAFT_424166</name>
</gene>
<reference evidence="1" key="2">
    <citation type="submission" date="2023-02" db="EMBL/GenBank/DDBJ databases">
        <authorList>
            <consortium name="DOE Joint Genome Institute"/>
            <person name="Mondo S.J."/>
            <person name="Chang Y."/>
            <person name="Wang Y."/>
            <person name="Ahrendt S."/>
            <person name="Andreopoulos W."/>
            <person name="Barry K."/>
            <person name="Beard J."/>
            <person name="Benny G.L."/>
            <person name="Blankenship S."/>
            <person name="Bonito G."/>
            <person name="Cuomo C."/>
            <person name="Desiro A."/>
            <person name="Gervers K.A."/>
            <person name="Hundley H."/>
            <person name="Kuo A."/>
            <person name="LaButti K."/>
            <person name="Lang B.F."/>
            <person name="Lipzen A."/>
            <person name="O'Donnell K."/>
            <person name="Pangilinan J."/>
            <person name="Reynolds N."/>
            <person name="Sandor L."/>
            <person name="Smith M.W."/>
            <person name="Tsang A."/>
            <person name="Grigoriev I.V."/>
            <person name="Stajich J.E."/>
            <person name="Spatafora J.W."/>
        </authorList>
    </citation>
    <scope>NUCLEOTIDE SEQUENCE</scope>
    <source>
        <strain evidence="1">RSA 2281</strain>
    </source>
</reference>
<keyword evidence="2" id="KW-1185">Reference proteome</keyword>
<proteinExistence type="predicted"/>
<organism evidence="1 2">
    <name type="scientific">Phascolomyces articulosus</name>
    <dbReference type="NCBI Taxonomy" id="60185"/>
    <lineage>
        <taxon>Eukaryota</taxon>
        <taxon>Fungi</taxon>
        <taxon>Fungi incertae sedis</taxon>
        <taxon>Mucoromycota</taxon>
        <taxon>Mucoromycotina</taxon>
        <taxon>Mucoromycetes</taxon>
        <taxon>Mucorales</taxon>
        <taxon>Lichtheimiaceae</taxon>
        <taxon>Phascolomyces</taxon>
    </lineage>
</organism>
<name>A0AAD5JXH9_9FUNG</name>
<feature type="non-terminal residue" evidence="1">
    <location>
        <position position="186"/>
    </location>
</feature>